<keyword evidence="6" id="KW-1133">Transmembrane helix</keyword>
<protein>
    <submittedName>
        <fullName evidence="10">Olfactory receptor OR50</fullName>
    </submittedName>
</protein>
<name>A0A410HWS6_9ORTH</name>
<organism evidence="10">
    <name type="scientific">Oedaleus asiaticus</name>
    <dbReference type="NCBI Taxonomy" id="244712"/>
    <lineage>
        <taxon>Eukaryota</taxon>
        <taxon>Metazoa</taxon>
        <taxon>Ecdysozoa</taxon>
        <taxon>Arthropoda</taxon>
        <taxon>Hexapoda</taxon>
        <taxon>Insecta</taxon>
        <taxon>Pterygota</taxon>
        <taxon>Neoptera</taxon>
        <taxon>Polyneoptera</taxon>
        <taxon>Orthoptera</taxon>
        <taxon>Caelifera</taxon>
        <taxon>Acrididea</taxon>
        <taxon>Acridomorpha</taxon>
        <taxon>Acridoidea</taxon>
        <taxon>Acrididae</taxon>
        <taxon>Oedipodinae</taxon>
        <taxon>Oedaleus</taxon>
    </lineage>
</organism>
<keyword evidence="8 10" id="KW-0675">Receptor</keyword>
<dbReference type="InterPro" id="IPR004117">
    <property type="entry name" value="7tm6_olfct_rcpt"/>
</dbReference>
<dbReference type="PANTHER" id="PTHR21137">
    <property type="entry name" value="ODORANT RECEPTOR"/>
    <property type="match status" value="1"/>
</dbReference>
<dbReference type="Pfam" id="PF02949">
    <property type="entry name" value="7tm_6"/>
    <property type="match status" value="1"/>
</dbReference>
<keyword evidence="2" id="KW-1003">Cell membrane</keyword>
<evidence type="ECO:0000256" key="3">
    <source>
        <dbReference type="ARBA" id="ARBA00022606"/>
    </source>
</evidence>
<comment type="subcellular location">
    <subcellularLocation>
        <location evidence="1">Cell membrane</location>
        <topology evidence="1">Multi-pass membrane protein</topology>
    </subcellularLocation>
</comment>
<dbReference type="GO" id="GO:0005549">
    <property type="term" value="F:odorant binding"/>
    <property type="evidence" value="ECO:0007669"/>
    <property type="project" value="InterPro"/>
</dbReference>
<evidence type="ECO:0000256" key="9">
    <source>
        <dbReference type="ARBA" id="ARBA00023224"/>
    </source>
</evidence>
<dbReference type="GO" id="GO:0004984">
    <property type="term" value="F:olfactory receptor activity"/>
    <property type="evidence" value="ECO:0007669"/>
    <property type="project" value="InterPro"/>
</dbReference>
<dbReference type="GO" id="GO:0007165">
    <property type="term" value="P:signal transduction"/>
    <property type="evidence" value="ECO:0007669"/>
    <property type="project" value="UniProtKB-KW"/>
</dbReference>
<dbReference type="AlphaFoldDB" id="A0A410HWS6"/>
<proteinExistence type="evidence at transcript level"/>
<keyword evidence="7" id="KW-0472">Membrane</keyword>
<keyword evidence="3" id="KW-0716">Sensory transduction</keyword>
<evidence type="ECO:0000256" key="1">
    <source>
        <dbReference type="ARBA" id="ARBA00004651"/>
    </source>
</evidence>
<evidence type="ECO:0000256" key="4">
    <source>
        <dbReference type="ARBA" id="ARBA00022692"/>
    </source>
</evidence>
<accession>A0A410HWS6</accession>
<evidence type="ECO:0000256" key="6">
    <source>
        <dbReference type="ARBA" id="ARBA00022989"/>
    </source>
</evidence>
<keyword evidence="9" id="KW-0807">Transducer</keyword>
<keyword evidence="4" id="KW-0812">Transmembrane</keyword>
<dbReference type="GO" id="GO:0005886">
    <property type="term" value="C:plasma membrane"/>
    <property type="evidence" value="ECO:0007669"/>
    <property type="project" value="UniProtKB-SubCell"/>
</dbReference>
<reference evidence="10" key="1">
    <citation type="submission" date="2018-04" db="EMBL/GenBank/DDBJ databases">
        <title>Identification and expression profiles of candidate chemosensory membrane proteins in the band-winged grasshopper, Oedaleus asiaticus.</title>
        <authorList>
            <person name="Zhou Y."/>
            <person name="Pang B."/>
        </authorList>
    </citation>
    <scope>NUCLEOTIDE SEQUENCE</scope>
</reference>
<evidence type="ECO:0000256" key="7">
    <source>
        <dbReference type="ARBA" id="ARBA00023136"/>
    </source>
</evidence>
<dbReference type="EMBL" id="MH196322">
    <property type="protein sequence ID" value="QAB43929.1"/>
    <property type="molecule type" value="mRNA"/>
</dbReference>
<evidence type="ECO:0000256" key="2">
    <source>
        <dbReference type="ARBA" id="ARBA00022475"/>
    </source>
</evidence>
<dbReference type="PANTHER" id="PTHR21137:SF35">
    <property type="entry name" value="ODORANT RECEPTOR 19A-RELATED"/>
    <property type="match status" value="1"/>
</dbReference>
<evidence type="ECO:0000313" key="10">
    <source>
        <dbReference type="EMBL" id="QAB43929.1"/>
    </source>
</evidence>
<evidence type="ECO:0000256" key="5">
    <source>
        <dbReference type="ARBA" id="ARBA00022725"/>
    </source>
</evidence>
<sequence>MLSQIFMYCWYADGIVQQSARLASSAYCCGWADAPQPFRRSLLIIMRRCQRPLSLTAGKFYNISRATFVRLVNASYSYYALLRQMNDH</sequence>
<keyword evidence="5" id="KW-0552">Olfaction</keyword>
<evidence type="ECO:0000256" key="8">
    <source>
        <dbReference type="ARBA" id="ARBA00023170"/>
    </source>
</evidence>